<protein>
    <submittedName>
        <fullName evidence="2">Uncharacterized protein</fullName>
    </submittedName>
</protein>
<dbReference type="InterPro" id="IPR007822">
    <property type="entry name" value="LANC-like"/>
</dbReference>
<dbReference type="RefSeq" id="WP_135355597.1">
    <property type="nucleotide sequence ID" value="NZ_AP022616.1"/>
</dbReference>
<keyword evidence="1" id="KW-0862">Zinc</keyword>
<feature type="binding site" evidence="1">
    <location>
        <position position="346"/>
    </location>
    <ligand>
        <name>Zn(2+)</name>
        <dbReference type="ChEBI" id="CHEBI:29105"/>
    </ligand>
</feature>
<dbReference type="SUPFAM" id="SSF158745">
    <property type="entry name" value="LanC-like"/>
    <property type="match status" value="1"/>
</dbReference>
<organism evidence="2 3">
    <name type="scientific">Mycolicibacterium phocaicum</name>
    <dbReference type="NCBI Taxonomy" id="319706"/>
    <lineage>
        <taxon>Bacteria</taxon>
        <taxon>Bacillati</taxon>
        <taxon>Actinomycetota</taxon>
        <taxon>Actinomycetes</taxon>
        <taxon>Mycobacteriales</taxon>
        <taxon>Mycobacteriaceae</taxon>
        <taxon>Mycolicibacterium</taxon>
    </lineage>
</organism>
<name>A0A7I7ZT71_9MYCO</name>
<keyword evidence="3" id="KW-1185">Reference proteome</keyword>
<feature type="binding site" evidence="1">
    <location>
        <position position="345"/>
    </location>
    <ligand>
        <name>Zn(2+)</name>
        <dbReference type="ChEBI" id="CHEBI:29105"/>
    </ligand>
</feature>
<accession>A0A7I7ZT71</accession>
<dbReference type="GO" id="GO:0031179">
    <property type="term" value="P:peptide modification"/>
    <property type="evidence" value="ECO:0007669"/>
    <property type="project" value="InterPro"/>
</dbReference>
<dbReference type="Gene3D" id="1.50.10.20">
    <property type="match status" value="1"/>
</dbReference>
<evidence type="ECO:0000313" key="2">
    <source>
        <dbReference type="EMBL" id="TLH59889.1"/>
    </source>
</evidence>
<keyword evidence="1" id="KW-0479">Metal-binding</keyword>
<gene>
    <name evidence="2" type="ORF">C1S79_26560</name>
</gene>
<evidence type="ECO:0000313" key="3">
    <source>
        <dbReference type="Proteomes" id="UP000309984"/>
    </source>
</evidence>
<dbReference type="AlphaFoldDB" id="A0A7I7ZT71"/>
<dbReference type="Proteomes" id="UP000309984">
    <property type="component" value="Unassembled WGS sequence"/>
</dbReference>
<proteinExistence type="predicted"/>
<dbReference type="Pfam" id="PF05147">
    <property type="entry name" value="LANC_like"/>
    <property type="match status" value="1"/>
</dbReference>
<dbReference type="SMART" id="SM01260">
    <property type="entry name" value="LANC_like"/>
    <property type="match status" value="1"/>
</dbReference>
<sequence>MTNPDHRALPALSAAAEAGIALGWDIMDRCRAHTDIAEATNLRLASGHAIEWDAAAIGHGDLGVAMAFSVADQLDPDGGWDQIARTHLAKAAHRLQQNPSPGLGLFAGAGGLAFALRAHSRKGQRYQAATTNTDLLLVKALDDAVENIDIESGSATSFYDVVSGIAGAVTYAFTTEAGTGALGPSALRAINVLAELALADGPGGLWTPGDKLNEYEREWSAQSRSGQLNCGFAHGIAGVLNVLSQACDRGWGSSAVADATEHLAEILLNASDRDGELRVPRVLPSSATAPTVPQRYAWCYGNLGAALPFYNSTTLRRKYPGVVPRLLDTTTCGGKDLHDGDSSLCHGQAGQLVLERIVLGENTLDRNVAAMLRLKNPRRAFLLDCGPTSAHLDSPGFLIGSGGAAAALLSLLMPADSMDFTRMLTGSWIHW</sequence>
<feature type="binding site" evidence="1">
    <location>
        <position position="299"/>
    </location>
    <ligand>
        <name>Zn(2+)</name>
        <dbReference type="ChEBI" id="CHEBI:29105"/>
    </ligand>
</feature>
<dbReference type="GO" id="GO:0046872">
    <property type="term" value="F:metal ion binding"/>
    <property type="evidence" value="ECO:0007669"/>
    <property type="project" value="UniProtKB-KW"/>
</dbReference>
<dbReference type="EMBL" id="POTM01000062">
    <property type="protein sequence ID" value="TLH59889.1"/>
    <property type="molecule type" value="Genomic_DNA"/>
</dbReference>
<reference evidence="2 3" key="1">
    <citation type="submission" date="2018-01" db="EMBL/GenBank/DDBJ databases">
        <title>Comparative genomics of Mycobacterium mucogenicum and Mycobacterium neoaurum clade members emphasizing tRNA and non-coding RNA.</title>
        <authorList>
            <person name="Behra P.R.K."/>
            <person name="Pettersson B.M.F."/>
            <person name="Das S."/>
            <person name="Dasgupta S."/>
            <person name="Kirsebom L.A."/>
        </authorList>
    </citation>
    <scope>NUCLEOTIDE SEQUENCE [LARGE SCALE GENOMIC DNA]</scope>
    <source>
        <strain evidence="2 3">DSM 45104</strain>
    </source>
</reference>
<dbReference type="PRINTS" id="PR01955">
    <property type="entry name" value="LANCFRANKIA"/>
</dbReference>
<comment type="caution">
    <text evidence="2">The sequence shown here is derived from an EMBL/GenBank/DDBJ whole genome shotgun (WGS) entry which is preliminary data.</text>
</comment>
<evidence type="ECO:0000256" key="1">
    <source>
        <dbReference type="PIRSR" id="PIRSR607822-1"/>
    </source>
</evidence>
<dbReference type="PRINTS" id="PR01950">
    <property type="entry name" value="LANCSUPER"/>
</dbReference>